<evidence type="ECO:0000256" key="2">
    <source>
        <dbReference type="SAM" id="Phobius"/>
    </source>
</evidence>
<feature type="region of interest" description="Disordered" evidence="1">
    <location>
        <begin position="19"/>
        <end position="73"/>
    </location>
</feature>
<sequence length="241" mass="26467">MWRSGRREEQMIGFVGNLWRSGAATPPKERRAAGSTPSTGLASSSRLLISSPHLVSSSPGTTRTPPSPPQRRALGLHNIRQHASSPAERSSLFITRVGAVHVGHAALRHSPRHYNNQKGVASSPRLNVTFVGGITGRHFIRFKSSAHFLFLFLFLLCITVMMSQDFSHVLGYRTLLPSRGPASGIDFLAKFCIFSQETLAEYKRAFEAILELVDFRVADGLVDLRLFAVIASLAQKIAAME</sequence>
<feature type="transmembrane region" description="Helical" evidence="2">
    <location>
        <begin position="146"/>
        <end position="163"/>
    </location>
</feature>
<proteinExistence type="predicted"/>
<name>A0A4Z2FBP4_9TELE</name>
<keyword evidence="4" id="KW-1185">Reference proteome</keyword>
<dbReference type="PANTHER" id="PTHR35538:SF6">
    <property type="entry name" value="EF-HAND DOMAIN-CONTAINING PROTEIN"/>
    <property type="match status" value="1"/>
</dbReference>
<evidence type="ECO:0000256" key="1">
    <source>
        <dbReference type="SAM" id="MobiDB-lite"/>
    </source>
</evidence>
<keyword evidence="2" id="KW-1133">Transmembrane helix</keyword>
<dbReference type="OrthoDB" id="2121618at2759"/>
<keyword evidence="2" id="KW-0812">Transmembrane</keyword>
<dbReference type="EMBL" id="SRLO01001380">
    <property type="protein sequence ID" value="TNN38345.1"/>
    <property type="molecule type" value="Genomic_DNA"/>
</dbReference>
<reference evidence="3 4" key="1">
    <citation type="submission" date="2019-03" db="EMBL/GenBank/DDBJ databases">
        <title>First draft genome of Liparis tanakae, snailfish: a comprehensive survey of snailfish specific genes.</title>
        <authorList>
            <person name="Kim W."/>
            <person name="Song I."/>
            <person name="Jeong J.-H."/>
            <person name="Kim D."/>
            <person name="Kim S."/>
            <person name="Ryu S."/>
            <person name="Song J.Y."/>
            <person name="Lee S.K."/>
        </authorList>
    </citation>
    <scope>NUCLEOTIDE SEQUENCE [LARGE SCALE GENOMIC DNA]</scope>
    <source>
        <tissue evidence="3">Muscle</tissue>
    </source>
</reference>
<keyword evidence="2" id="KW-0472">Membrane</keyword>
<dbReference type="PANTHER" id="PTHR35538">
    <property type="entry name" value="LIG_CHAN-GLU_BD DOMAIN-CONTAINING PROTEIN"/>
    <property type="match status" value="1"/>
</dbReference>
<feature type="compositionally biased region" description="Polar residues" evidence="1">
    <location>
        <begin position="35"/>
        <end position="48"/>
    </location>
</feature>
<evidence type="ECO:0000313" key="3">
    <source>
        <dbReference type="EMBL" id="TNN38345.1"/>
    </source>
</evidence>
<gene>
    <name evidence="3" type="ORF">EYF80_051502</name>
</gene>
<comment type="caution">
    <text evidence="3">The sequence shown here is derived from an EMBL/GenBank/DDBJ whole genome shotgun (WGS) entry which is preliminary data.</text>
</comment>
<protein>
    <submittedName>
        <fullName evidence="3">Uncharacterized protein</fullName>
    </submittedName>
</protein>
<accession>A0A4Z2FBP4</accession>
<dbReference type="Proteomes" id="UP000314294">
    <property type="component" value="Unassembled WGS sequence"/>
</dbReference>
<dbReference type="AlphaFoldDB" id="A0A4Z2FBP4"/>
<organism evidence="3 4">
    <name type="scientific">Liparis tanakae</name>
    <name type="common">Tanaka's snailfish</name>
    <dbReference type="NCBI Taxonomy" id="230148"/>
    <lineage>
        <taxon>Eukaryota</taxon>
        <taxon>Metazoa</taxon>
        <taxon>Chordata</taxon>
        <taxon>Craniata</taxon>
        <taxon>Vertebrata</taxon>
        <taxon>Euteleostomi</taxon>
        <taxon>Actinopterygii</taxon>
        <taxon>Neopterygii</taxon>
        <taxon>Teleostei</taxon>
        <taxon>Neoteleostei</taxon>
        <taxon>Acanthomorphata</taxon>
        <taxon>Eupercaria</taxon>
        <taxon>Perciformes</taxon>
        <taxon>Cottioidei</taxon>
        <taxon>Cottales</taxon>
        <taxon>Liparidae</taxon>
        <taxon>Liparis</taxon>
    </lineage>
</organism>
<evidence type="ECO:0000313" key="4">
    <source>
        <dbReference type="Proteomes" id="UP000314294"/>
    </source>
</evidence>